<dbReference type="Proteomes" id="UP001215503">
    <property type="component" value="Unassembled WGS sequence"/>
</dbReference>
<keyword evidence="2" id="KW-1133">Transmembrane helix</keyword>
<feature type="transmembrane region" description="Helical" evidence="2">
    <location>
        <begin position="32"/>
        <end position="55"/>
    </location>
</feature>
<evidence type="ECO:0000313" key="4">
    <source>
        <dbReference type="Proteomes" id="UP001215503"/>
    </source>
</evidence>
<keyword evidence="3" id="KW-0969">Cilium</keyword>
<comment type="caution">
    <text evidence="3">The sequence shown here is derived from an EMBL/GenBank/DDBJ whole genome shotgun (WGS) entry which is preliminary data.</text>
</comment>
<protein>
    <submittedName>
        <fullName evidence="3">Flagellar motor protein MotA</fullName>
    </submittedName>
</protein>
<name>A0ABT5YJJ4_9PROT</name>
<feature type="transmembrane region" description="Helical" evidence="2">
    <location>
        <begin position="194"/>
        <end position="213"/>
    </location>
</feature>
<dbReference type="RefSeq" id="WP_275820226.1">
    <property type="nucleotide sequence ID" value="NZ_JARHUD010000002.1"/>
</dbReference>
<gene>
    <name evidence="3" type="ORF">P2G67_03890</name>
</gene>
<keyword evidence="4" id="KW-1185">Reference proteome</keyword>
<keyword evidence="3" id="KW-0966">Cell projection</keyword>
<proteinExistence type="predicted"/>
<keyword evidence="2" id="KW-0472">Membrane</keyword>
<evidence type="ECO:0000256" key="2">
    <source>
        <dbReference type="SAM" id="Phobius"/>
    </source>
</evidence>
<reference evidence="3 4" key="1">
    <citation type="submission" date="2023-03" db="EMBL/GenBank/DDBJ databases">
        <title>Fodinicurvata sp. CAU 1616 isolated from sea sendiment.</title>
        <authorList>
            <person name="Kim W."/>
        </authorList>
    </citation>
    <scope>NUCLEOTIDE SEQUENCE [LARGE SCALE GENOMIC DNA]</scope>
    <source>
        <strain evidence="3 4">CAU 1616</strain>
    </source>
</reference>
<keyword evidence="3" id="KW-0282">Flagellum</keyword>
<feature type="coiled-coil region" evidence="1">
    <location>
        <begin position="258"/>
        <end position="299"/>
    </location>
</feature>
<accession>A0ABT5YJJ4</accession>
<organism evidence="3 4">
    <name type="scientific">Aquibaculum arenosum</name>
    <dbReference type="NCBI Taxonomy" id="3032591"/>
    <lineage>
        <taxon>Bacteria</taxon>
        <taxon>Pseudomonadati</taxon>
        <taxon>Pseudomonadota</taxon>
        <taxon>Alphaproteobacteria</taxon>
        <taxon>Rhodospirillales</taxon>
        <taxon>Rhodovibrionaceae</taxon>
        <taxon>Aquibaculum</taxon>
    </lineage>
</organism>
<keyword evidence="2" id="KW-0812">Transmembrane</keyword>
<feature type="transmembrane region" description="Helical" evidence="2">
    <location>
        <begin position="132"/>
        <end position="153"/>
    </location>
</feature>
<keyword evidence="1" id="KW-0175">Coiled coil</keyword>
<sequence length="385" mass="42137">MTRPQIYLIRMGIFLALVLAAGAALYPQLADAFFANAVLNGMILGVLVLGIIYSFRQVFLLRREIAFLAQLKRESSGGLIFPGQMTQLEAPRLLGPMARMLRERKGRITLSAMAMRTLQDGIRLRIDESHDISRYLIGLLIFLGLLGTFWGLVETVNAVGETIGALSLGDGDAAALFGDLQRGLQQPLGGMGTAFSSSLFGLAGSLVLGFLELQSGQAHNRFMNEMEEWLSGMTRIGGSSFGGGEGEASVPAYLQALLEQTADSLENLQNTIQRGEEDKQTANRNLATLTERLTLLTDQMRTEQEVLRKLAETHAAIRPLLAQLSESQMSNGGMDDATRDHIRNIDMHLSRMANEMRGGREQTVEQIRSEIRLLARTIAALAEEG</sequence>
<evidence type="ECO:0000313" key="3">
    <source>
        <dbReference type="EMBL" id="MDF2095113.1"/>
    </source>
</evidence>
<evidence type="ECO:0000256" key="1">
    <source>
        <dbReference type="SAM" id="Coils"/>
    </source>
</evidence>
<dbReference type="EMBL" id="JARHUD010000002">
    <property type="protein sequence ID" value="MDF2095113.1"/>
    <property type="molecule type" value="Genomic_DNA"/>
</dbReference>
<feature type="transmembrane region" description="Helical" evidence="2">
    <location>
        <begin position="7"/>
        <end position="26"/>
    </location>
</feature>